<dbReference type="AlphaFoldDB" id="A0AAN6ZA63"/>
<evidence type="ECO:0000313" key="2">
    <source>
        <dbReference type="EMBL" id="KAK4130747.1"/>
    </source>
</evidence>
<evidence type="ECO:0000256" key="1">
    <source>
        <dbReference type="SAM" id="MobiDB-lite"/>
    </source>
</evidence>
<dbReference type="EMBL" id="MU853432">
    <property type="protein sequence ID" value="KAK4130747.1"/>
    <property type="molecule type" value="Genomic_DNA"/>
</dbReference>
<sequence>MIRAYLDYYLWYPQAGSGYKPTSRLACALTTKYRPIREFAFLVSSHSSGLVPSPVSHCGRHAARRPYDGLKGASPVPVDSAARRRSPGPIVKRIEPLPTTL</sequence>
<keyword evidence="3" id="KW-1185">Reference proteome</keyword>
<organism evidence="2 3">
    <name type="scientific">Trichocladium antarcticum</name>
    <dbReference type="NCBI Taxonomy" id="1450529"/>
    <lineage>
        <taxon>Eukaryota</taxon>
        <taxon>Fungi</taxon>
        <taxon>Dikarya</taxon>
        <taxon>Ascomycota</taxon>
        <taxon>Pezizomycotina</taxon>
        <taxon>Sordariomycetes</taxon>
        <taxon>Sordariomycetidae</taxon>
        <taxon>Sordariales</taxon>
        <taxon>Chaetomiaceae</taxon>
        <taxon>Trichocladium</taxon>
    </lineage>
</organism>
<comment type="caution">
    <text evidence="2">The sequence shown here is derived from an EMBL/GenBank/DDBJ whole genome shotgun (WGS) entry which is preliminary data.</text>
</comment>
<proteinExistence type="predicted"/>
<evidence type="ECO:0000313" key="3">
    <source>
        <dbReference type="Proteomes" id="UP001304895"/>
    </source>
</evidence>
<accession>A0AAN6ZA63</accession>
<protein>
    <submittedName>
        <fullName evidence="2">Uncharacterized protein</fullName>
    </submittedName>
</protein>
<feature type="region of interest" description="Disordered" evidence="1">
    <location>
        <begin position="66"/>
        <end position="89"/>
    </location>
</feature>
<gene>
    <name evidence="2" type="ORF">BT67DRAFT_445369</name>
</gene>
<reference evidence="2" key="1">
    <citation type="journal article" date="2023" name="Mol. Phylogenet. Evol.">
        <title>Genome-scale phylogeny and comparative genomics of the fungal order Sordariales.</title>
        <authorList>
            <person name="Hensen N."/>
            <person name="Bonometti L."/>
            <person name="Westerberg I."/>
            <person name="Brannstrom I.O."/>
            <person name="Guillou S."/>
            <person name="Cros-Aarteil S."/>
            <person name="Calhoun S."/>
            <person name="Haridas S."/>
            <person name="Kuo A."/>
            <person name="Mondo S."/>
            <person name="Pangilinan J."/>
            <person name="Riley R."/>
            <person name="LaButti K."/>
            <person name="Andreopoulos B."/>
            <person name="Lipzen A."/>
            <person name="Chen C."/>
            <person name="Yan M."/>
            <person name="Daum C."/>
            <person name="Ng V."/>
            <person name="Clum A."/>
            <person name="Steindorff A."/>
            <person name="Ohm R.A."/>
            <person name="Martin F."/>
            <person name="Silar P."/>
            <person name="Natvig D.O."/>
            <person name="Lalanne C."/>
            <person name="Gautier V."/>
            <person name="Ament-Velasquez S.L."/>
            <person name="Kruys A."/>
            <person name="Hutchinson M.I."/>
            <person name="Powell A.J."/>
            <person name="Barry K."/>
            <person name="Miller A.N."/>
            <person name="Grigoriev I.V."/>
            <person name="Debuchy R."/>
            <person name="Gladieux P."/>
            <person name="Hiltunen Thoren M."/>
            <person name="Johannesson H."/>
        </authorList>
    </citation>
    <scope>NUCLEOTIDE SEQUENCE</scope>
    <source>
        <strain evidence="2">CBS 123565</strain>
    </source>
</reference>
<name>A0AAN6ZA63_9PEZI</name>
<dbReference type="Proteomes" id="UP001304895">
    <property type="component" value="Unassembled WGS sequence"/>
</dbReference>
<reference evidence="2" key="2">
    <citation type="submission" date="2023-05" db="EMBL/GenBank/DDBJ databases">
        <authorList>
            <consortium name="Lawrence Berkeley National Laboratory"/>
            <person name="Steindorff A."/>
            <person name="Hensen N."/>
            <person name="Bonometti L."/>
            <person name="Westerberg I."/>
            <person name="Brannstrom I.O."/>
            <person name="Guillou S."/>
            <person name="Cros-Aarteil S."/>
            <person name="Calhoun S."/>
            <person name="Haridas S."/>
            <person name="Kuo A."/>
            <person name="Mondo S."/>
            <person name="Pangilinan J."/>
            <person name="Riley R."/>
            <person name="Labutti K."/>
            <person name="Andreopoulos B."/>
            <person name="Lipzen A."/>
            <person name="Chen C."/>
            <person name="Yanf M."/>
            <person name="Daum C."/>
            <person name="Ng V."/>
            <person name="Clum A."/>
            <person name="Ohm R."/>
            <person name="Martin F."/>
            <person name="Silar P."/>
            <person name="Natvig D."/>
            <person name="Lalanne C."/>
            <person name="Gautier V."/>
            <person name="Ament-Velasquez S.L."/>
            <person name="Kruys A."/>
            <person name="Hutchinson M.I."/>
            <person name="Powell A.J."/>
            <person name="Barry K."/>
            <person name="Miller A.N."/>
            <person name="Grigoriev I.V."/>
            <person name="Debuchy R."/>
            <person name="Gladieux P."/>
            <person name="Thoren M.H."/>
            <person name="Johannesson H."/>
        </authorList>
    </citation>
    <scope>NUCLEOTIDE SEQUENCE</scope>
    <source>
        <strain evidence="2">CBS 123565</strain>
    </source>
</reference>